<organism evidence="9 10">
    <name type="scientific">Nosema bombycis (strain CQ1 / CVCC 102059)</name>
    <name type="common">Microsporidian parasite</name>
    <name type="synonym">Pebrine of silkworm</name>
    <dbReference type="NCBI Taxonomy" id="578461"/>
    <lineage>
        <taxon>Eukaryota</taxon>
        <taxon>Fungi</taxon>
        <taxon>Fungi incertae sedis</taxon>
        <taxon>Microsporidia</taxon>
        <taxon>Nosematidae</taxon>
        <taxon>Nosema</taxon>
    </lineage>
</organism>
<dbReference type="GO" id="GO:0005524">
    <property type="term" value="F:ATP binding"/>
    <property type="evidence" value="ECO:0007669"/>
    <property type="project" value="UniProtKB-KW"/>
</dbReference>
<dbReference type="FunFam" id="3.30.420.40:FF:000218">
    <property type="entry name" value="actin, alpha sarcomeric/skeletal-like"/>
    <property type="match status" value="1"/>
</dbReference>
<evidence type="ECO:0000313" key="9">
    <source>
        <dbReference type="EMBL" id="EOB11770.1"/>
    </source>
</evidence>
<dbReference type="STRING" id="578461.R0MCJ6"/>
<evidence type="ECO:0000256" key="7">
    <source>
        <dbReference type="ARBA" id="ARBA00023212"/>
    </source>
</evidence>
<dbReference type="InterPro" id="IPR004000">
    <property type="entry name" value="Actin"/>
</dbReference>
<evidence type="ECO:0000256" key="2">
    <source>
        <dbReference type="ARBA" id="ARBA00006752"/>
    </source>
</evidence>
<dbReference type="GO" id="GO:0016787">
    <property type="term" value="F:hydrolase activity"/>
    <property type="evidence" value="ECO:0007669"/>
    <property type="project" value="UniProtKB-KW"/>
</dbReference>
<comment type="subcellular location">
    <subcellularLocation>
        <location evidence="1">Cytoplasm</location>
        <location evidence="1">Cytoskeleton</location>
    </subcellularLocation>
</comment>
<dbReference type="HOGENOM" id="CLU_027965_9_0_1"/>
<accession>R0MCJ6</accession>
<evidence type="ECO:0000256" key="4">
    <source>
        <dbReference type="ARBA" id="ARBA00022741"/>
    </source>
</evidence>
<comment type="catalytic activity">
    <reaction evidence="8">
        <text>ATP + H2O = ADP + phosphate + H(+)</text>
        <dbReference type="Rhea" id="RHEA:13065"/>
        <dbReference type="ChEBI" id="CHEBI:15377"/>
        <dbReference type="ChEBI" id="CHEBI:15378"/>
        <dbReference type="ChEBI" id="CHEBI:30616"/>
        <dbReference type="ChEBI" id="CHEBI:43474"/>
        <dbReference type="ChEBI" id="CHEBI:456216"/>
    </reaction>
</comment>
<evidence type="ECO:0000256" key="3">
    <source>
        <dbReference type="ARBA" id="ARBA00022490"/>
    </source>
</evidence>
<evidence type="ECO:0000256" key="5">
    <source>
        <dbReference type="ARBA" id="ARBA00022801"/>
    </source>
</evidence>
<dbReference type="AlphaFoldDB" id="R0MCJ6"/>
<comment type="similarity">
    <text evidence="2">Belongs to the actin family.</text>
</comment>
<name>R0MCJ6_NOSB1</name>
<evidence type="ECO:0000256" key="8">
    <source>
        <dbReference type="ARBA" id="ARBA00049360"/>
    </source>
</evidence>
<keyword evidence="10" id="KW-1185">Reference proteome</keyword>
<evidence type="ECO:0000256" key="6">
    <source>
        <dbReference type="ARBA" id="ARBA00022840"/>
    </source>
</evidence>
<dbReference type="SUPFAM" id="SSF53067">
    <property type="entry name" value="Actin-like ATPase domain"/>
    <property type="match status" value="1"/>
</dbReference>
<keyword evidence="4" id="KW-0547">Nucleotide-binding</keyword>
<evidence type="ECO:0000313" key="10">
    <source>
        <dbReference type="Proteomes" id="UP000016927"/>
    </source>
</evidence>
<dbReference type="Gene3D" id="3.30.420.40">
    <property type="match status" value="2"/>
</dbReference>
<reference evidence="9 10" key="1">
    <citation type="journal article" date="2013" name="BMC Genomics">
        <title>Comparative genomics of parasitic silkworm microsporidia reveal an association between genome expansion and host adaptation.</title>
        <authorList>
            <person name="Pan G."/>
            <person name="Xu J."/>
            <person name="Li T."/>
            <person name="Xia Q."/>
            <person name="Liu S.L."/>
            <person name="Zhang G."/>
            <person name="Li S."/>
            <person name="Li C."/>
            <person name="Liu H."/>
            <person name="Yang L."/>
            <person name="Liu T."/>
            <person name="Zhang X."/>
            <person name="Wu Z."/>
            <person name="Fan W."/>
            <person name="Dang X."/>
            <person name="Xiang H."/>
            <person name="Tao M."/>
            <person name="Li Y."/>
            <person name="Hu J."/>
            <person name="Li Z."/>
            <person name="Lin L."/>
            <person name="Luo J."/>
            <person name="Geng L."/>
            <person name="Wang L."/>
            <person name="Long M."/>
            <person name="Wan Y."/>
            <person name="He N."/>
            <person name="Zhang Z."/>
            <person name="Lu C."/>
            <person name="Keeling P.J."/>
            <person name="Wang J."/>
            <person name="Xiang Z."/>
            <person name="Zhou Z."/>
        </authorList>
    </citation>
    <scope>NUCLEOTIDE SEQUENCE [LARGE SCALE GENOMIC DNA]</scope>
    <source>
        <strain evidence="10">CQ1 / CVCC 102059</strain>
    </source>
</reference>
<dbReference type="PANTHER" id="PTHR11937">
    <property type="entry name" value="ACTIN"/>
    <property type="match status" value="1"/>
</dbReference>
<dbReference type="GO" id="GO:0005856">
    <property type="term" value="C:cytoskeleton"/>
    <property type="evidence" value="ECO:0007669"/>
    <property type="project" value="UniProtKB-SubCell"/>
</dbReference>
<dbReference type="Pfam" id="PF00022">
    <property type="entry name" value="Actin"/>
    <property type="match status" value="1"/>
</dbReference>
<dbReference type="EMBL" id="KB909787">
    <property type="protein sequence ID" value="EOB11770.1"/>
    <property type="molecule type" value="Genomic_DNA"/>
</dbReference>
<keyword evidence="3" id="KW-0963">Cytoplasm</keyword>
<dbReference type="FunFam" id="3.30.420.40:FF:000058">
    <property type="entry name" value="Putative actin-related protein 5"/>
    <property type="match status" value="1"/>
</dbReference>
<dbReference type="VEuPathDB" id="MicrosporidiaDB:NBO_880g0001"/>
<dbReference type="OrthoDB" id="5132116at2759"/>
<keyword evidence="6" id="KW-0067">ATP-binding</keyword>
<protein>
    <submittedName>
        <fullName evidence="9">Actin-11</fullName>
    </submittedName>
</protein>
<dbReference type="InterPro" id="IPR043129">
    <property type="entry name" value="ATPase_NBD"/>
</dbReference>
<proteinExistence type="inferred from homology"/>
<dbReference type="Proteomes" id="UP000016927">
    <property type="component" value="Unassembled WGS sequence"/>
</dbReference>
<keyword evidence="7" id="KW-0206">Cytoskeleton</keyword>
<evidence type="ECO:0000256" key="1">
    <source>
        <dbReference type="ARBA" id="ARBA00004245"/>
    </source>
</evidence>
<gene>
    <name evidence="9" type="primary">ACTY</name>
    <name evidence="9" type="ORF">NBO_880g0001</name>
</gene>
<sequence>MSIQDTIFDSIKACDVDIRKDLYSNIVLSGGSTLFPNVAVRLDKEIKALAPTTVKINVVSPPERKYSVWIGGSIVASLSTFQEMWVSKEEYREYGPYIVHRKCF</sequence>
<keyword evidence="5" id="KW-0378">Hydrolase</keyword>